<dbReference type="GeneID" id="19897941"/>
<reference evidence="2" key="1">
    <citation type="submission" date="2012-06" db="EMBL/GenBank/DDBJ databases">
        <title>The genome sequence of Coniosporium apollinis CBS 100218.</title>
        <authorList>
            <consortium name="The Broad Institute Genome Sequencing Platform"/>
            <person name="Cuomo C."/>
            <person name="Gorbushina A."/>
            <person name="Noack S."/>
            <person name="Walker B."/>
            <person name="Young S.K."/>
            <person name="Zeng Q."/>
            <person name="Gargeya S."/>
            <person name="Fitzgerald M."/>
            <person name="Haas B."/>
            <person name="Abouelleil A."/>
            <person name="Alvarado L."/>
            <person name="Arachchi H.M."/>
            <person name="Berlin A.M."/>
            <person name="Chapman S.B."/>
            <person name="Goldberg J."/>
            <person name="Griggs A."/>
            <person name="Gujja S."/>
            <person name="Hansen M."/>
            <person name="Howarth C."/>
            <person name="Imamovic A."/>
            <person name="Larimer J."/>
            <person name="McCowan C."/>
            <person name="Montmayeur A."/>
            <person name="Murphy C."/>
            <person name="Neiman D."/>
            <person name="Pearson M."/>
            <person name="Priest M."/>
            <person name="Roberts A."/>
            <person name="Saif S."/>
            <person name="Shea T."/>
            <person name="Sisk P."/>
            <person name="Sykes S."/>
            <person name="Wortman J."/>
            <person name="Nusbaum C."/>
            <person name="Birren B."/>
        </authorList>
    </citation>
    <scope>NUCLEOTIDE SEQUENCE [LARGE SCALE GENOMIC DNA]</scope>
    <source>
        <strain evidence="2">CBS 100218</strain>
    </source>
</reference>
<dbReference type="CDD" id="cd08152">
    <property type="entry name" value="y4iL_like"/>
    <property type="match status" value="1"/>
</dbReference>
<organism evidence="1 2">
    <name type="scientific">Coniosporium apollinis (strain CBS 100218)</name>
    <name type="common">Rock-inhabiting black yeast</name>
    <dbReference type="NCBI Taxonomy" id="1168221"/>
    <lineage>
        <taxon>Eukaryota</taxon>
        <taxon>Fungi</taxon>
        <taxon>Dikarya</taxon>
        <taxon>Ascomycota</taxon>
        <taxon>Pezizomycotina</taxon>
        <taxon>Dothideomycetes</taxon>
        <taxon>Dothideomycetes incertae sedis</taxon>
        <taxon>Coniosporium</taxon>
    </lineage>
</organism>
<keyword evidence="2" id="KW-1185">Reference proteome</keyword>
<accession>R7YHN2</accession>
<dbReference type="InterPro" id="IPR020835">
    <property type="entry name" value="Catalase_sf"/>
</dbReference>
<dbReference type="EMBL" id="JH767555">
    <property type="protein sequence ID" value="EON61415.1"/>
    <property type="molecule type" value="Genomic_DNA"/>
</dbReference>
<sequence>MSSTVNKLANAVYQQLPSLSGEKVSEMDPVPWTDPAVEPEVPDEAEKVQELMEVIRRIQEKNFGMHRHAFRGTHVKTQAVVKGSLTVNEDLPPHLAQGLFRKPGVYPVAARYSNEPSFLQDDRTPGPRGMGLKVFGVEGKHLDPSGDRTRTQDFTFNNAPMLELTDLPTTLEIFTLRERHFDDPSGLNKELWWRKDHAIQVAPQELPNVHPVSFTMYSQSAFRYGDYVCKYALFPSTELQQSLNSLKITKDSSPSEISCWMQAYFREHSAEYDFKVQLLREPDRQSVEDTSKPWTETAFPYETVGKVVFPAGQDAFDAARRVFWEDRMKLNVWYGLEEHRPLGSVNRLRKELYKMSQGYRAEVNATPILEVSDVNEIP</sequence>
<dbReference type="AlphaFoldDB" id="R7YHN2"/>
<dbReference type="Gene3D" id="2.40.180.10">
    <property type="entry name" value="Catalase core domain"/>
    <property type="match status" value="1"/>
</dbReference>
<dbReference type="SUPFAM" id="SSF56634">
    <property type="entry name" value="Heme-dependent catalase-like"/>
    <property type="match status" value="1"/>
</dbReference>
<name>R7YHN2_CONA1</name>
<evidence type="ECO:0000313" key="1">
    <source>
        <dbReference type="EMBL" id="EON61415.1"/>
    </source>
</evidence>
<dbReference type="RefSeq" id="XP_007776732.1">
    <property type="nucleotide sequence ID" value="XM_007778542.1"/>
</dbReference>
<dbReference type="Proteomes" id="UP000016924">
    <property type="component" value="Unassembled WGS sequence"/>
</dbReference>
<dbReference type="OrthoDB" id="3358373at2759"/>
<dbReference type="GO" id="GO:0020037">
    <property type="term" value="F:heme binding"/>
    <property type="evidence" value="ECO:0007669"/>
    <property type="project" value="InterPro"/>
</dbReference>
<gene>
    <name evidence="1" type="ORF">W97_00630</name>
</gene>
<dbReference type="PANTHER" id="PTHR36195">
    <property type="entry name" value="DOMAIN PROTEIN, PUTATIVE (AFU_ORTHOLOGUE AFUA_5G01990)-RELATED-RELATED"/>
    <property type="match status" value="1"/>
</dbReference>
<dbReference type="HOGENOM" id="CLU_046417_2_0_1"/>
<dbReference type="PANTHER" id="PTHR36195:SF4">
    <property type="entry name" value="DOMAIN PROTEIN, PUTATIVE (AFU_ORTHOLOGUE AFUA_5G01990)-RELATED"/>
    <property type="match status" value="1"/>
</dbReference>
<proteinExistence type="predicted"/>
<dbReference type="STRING" id="1168221.R7YHN2"/>
<evidence type="ECO:0000313" key="2">
    <source>
        <dbReference type="Proteomes" id="UP000016924"/>
    </source>
</evidence>
<protein>
    <submittedName>
        <fullName evidence="1">Catalase</fullName>
    </submittedName>
</protein>
<dbReference type="eggNOG" id="ENOG502SC9N">
    <property type="taxonomic scope" value="Eukaryota"/>
</dbReference>